<feature type="compositionally biased region" description="Low complexity" evidence="1">
    <location>
        <begin position="195"/>
        <end position="223"/>
    </location>
</feature>
<dbReference type="EMBL" id="RBWV01000011">
    <property type="protein sequence ID" value="RKS75478.1"/>
    <property type="molecule type" value="Genomic_DNA"/>
</dbReference>
<keyword evidence="3" id="KW-1185">Reference proteome</keyword>
<evidence type="ECO:0000256" key="1">
    <source>
        <dbReference type="SAM" id="MobiDB-lite"/>
    </source>
</evidence>
<name>A0A420XQB3_9ACTN</name>
<feature type="region of interest" description="Disordered" evidence="1">
    <location>
        <begin position="71"/>
        <end position="94"/>
    </location>
</feature>
<comment type="caution">
    <text evidence="2">The sequence shown here is derived from an EMBL/GenBank/DDBJ whole genome shotgun (WGS) entry which is preliminary data.</text>
</comment>
<organism evidence="2 3">
    <name type="scientific">Motilibacter peucedani</name>
    <dbReference type="NCBI Taxonomy" id="598650"/>
    <lineage>
        <taxon>Bacteria</taxon>
        <taxon>Bacillati</taxon>
        <taxon>Actinomycetota</taxon>
        <taxon>Actinomycetes</taxon>
        <taxon>Motilibacterales</taxon>
        <taxon>Motilibacteraceae</taxon>
        <taxon>Motilibacter</taxon>
    </lineage>
</organism>
<accession>A0A420XQB3</accession>
<feature type="compositionally biased region" description="Gly residues" evidence="1">
    <location>
        <begin position="182"/>
        <end position="194"/>
    </location>
</feature>
<proteinExistence type="predicted"/>
<reference evidence="2 3" key="1">
    <citation type="submission" date="2018-10" db="EMBL/GenBank/DDBJ databases">
        <title>Genomic Encyclopedia of Archaeal and Bacterial Type Strains, Phase II (KMG-II): from individual species to whole genera.</title>
        <authorList>
            <person name="Goeker M."/>
        </authorList>
    </citation>
    <scope>NUCLEOTIDE SEQUENCE [LARGE SCALE GENOMIC DNA]</scope>
    <source>
        <strain evidence="2 3">RP-AC37</strain>
    </source>
</reference>
<feature type="compositionally biased region" description="Gly residues" evidence="1">
    <location>
        <begin position="81"/>
        <end position="93"/>
    </location>
</feature>
<protein>
    <submittedName>
        <fullName evidence="2">Uncharacterized protein</fullName>
    </submittedName>
</protein>
<dbReference type="Proteomes" id="UP000281955">
    <property type="component" value="Unassembled WGS sequence"/>
</dbReference>
<dbReference type="InParanoid" id="A0A420XQB3"/>
<gene>
    <name evidence="2" type="ORF">CLV35_1945</name>
</gene>
<dbReference type="AlphaFoldDB" id="A0A420XQB3"/>
<evidence type="ECO:0000313" key="3">
    <source>
        <dbReference type="Proteomes" id="UP000281955"/>
    </source>
</evidence>
<sequence length="223" mass="20924">MKSTRASGLVLAGAVGLAGLGVGAVLGPTAASAATSSTSALTGRASAIADALKGLVSDGTLSQTQADEVASTLSSALPDHGPGGLGGPGGGHGRGADLDTAASVIGISADDLRTALDSGKTLAQVAQGKGVSQSTLVAKLVASEKARLAAAVEAGTLTQAQADSMSADLTARITQEVTTTCAGGGGRGGHGGSRPGTAPSAPTTPATPATPSTPTPTASGSTT</sequence>
<feature type="region of interest" description="Disordered" evidence="1">
    <location>
        <begin position="179"/>
        <end position="223"/>
    </location>
</feature>
<dbReference type="RefSeq" id="WP_121193243.1">
    <property type="nucleotide sequence ID" value="NZ_RBWV01000011.1"/>
</dbReference>
<evidence type="ECO:0000313" key="2">
    <source>
        <dbReference type="EMBL" id="RKS75478.1"/>
    </source>
</evidence>